<feature type="compositionally biased region" description="Basic residues" evidence="1">
    <location>
        <begin position="320"/>
        <end position="331"/>
    </location>
</feature>
<evidence type="ECO:0000256" key="1">
    <source>
        <dbReference type="SAM" id="MobiDB-lite"/>
    </source>
</evidence>
<dbReference type="GO" id="GO:0071897">
    <property type="term" value="P:DNA biosynthetic process"/>
    <property type="evidence" value="ECO:0007669"/>
    <property type="project" value="UniProtKB-ARBA"/>
</dbReference>
<accession>A0ABD2WBT7</accession>
<gene>
    <name evidence="2" type="ORF">TKK_015347</name>
</gene>
<dbReference type="InterPro" id="IPR043502">
    <property type="entry name" value="DNA/RNA_pol_sf"/>
</dbReference>
<dbReference type="AlphaFoldDB" id="A0ABD2WBT7"/>
<dbReference type="InterPro" id="IPR043128">
    <property type="entry name" value="Rev_trsase/Diguanyl_cyclase"/>
</dbReference>
<dbReference type="SUPFAM" id="SSF56672">
    <property type="entry name" value="DNA/RNA polymerases"/>
    <property type="match status" value="1"/>
</dbReference>
<evidence type="ECO:0008006" key="4">
    <source>
        <dbReference type="Google" id="ProtNLM"/>
    </source>
</evidence>
<dbReference type="PANTHER" id="PTHR33064:SF37">
    <property type="entry name" value="RIBONUCLEASE H"/>
    <property type="match status" value="1"/>
</dbReference>
<evidence type="ECO:0000313" key="3">
    <source>
        <dbReference type="Proteomes" id="UP001627154"/>
    </source>
</evidence>
<protein>
    <recommendedName>
        <fullName evidence="4">Reverse transcriptase domain-containing protein</fullName>
    </recommendedName>
</protein>
<comment type="caution">
    <text evidence="2">The sequence shown here is derived from an EMBL/GenBank/DDBJ whole genome shotgun (WGS) entry which is preliminary data.</text>
</comment>
<dbReference type="EMBL" id="JBJJXI010000122">
    <property type="protein sequence ID" value="KAL3390004.1"/>
    <property type="molecule type" value="Genomic_DNA"/>
</dbReference>
<dbReference type="PANTHER" id="PTHR33064">
    <property type="entry name" value="POL PROTEIN"/>
    <property type="match status" value="1"/>
</dbReference>
<dbReference type="CDD" id="cd01647">
    <property type="entry name" value="RT_LTR"/>
    <property type="match status" value="1"/>
</dbReference>
<reference evidence="2 3" key="1">
    <citation type="journal article" date="2024" name="bioRxiv">
        <title>A reference genome for Trichogramma kaykai: A tiny desert-dwelling parasitoid wasp with competing sex-ratio distorters.</title>
        <authorList>
            <person name="Culotta J."/>
            <person name="Lindsey A.R."/>
        </authorList>
    </citation>
    <scope>NUCLEOTIDE SEQUENCE [LARGE SCALE GENOMIC DNA]</scope>
    <source>
        <strain evidence="2 3">KSX58</strain>
    </source>
</reference>
<proteinExistence type="predicted"/>
<sequence>MYNDVVFLVIPKLIRDCIFGLDTIKELGFIINTVNDTVTLGDSVIKFNSVSVEEGQLEHRRVQIIENEIERAGADKITLWEGIFAMSKNTPIRVINTLSQNNKNFGDPNEITVQEIDEKLSTCEVKNEQTIRKLREIILKNRRVFYKKPGRLINFEPYPVPLNYRDKVRSELKTLLEWEIIRESSSRYVSPLVVVIKKDKSIRLCMDARRLNEQLAEDYVSPCGVEDILQQCYGVTTMSSLDLTSSFYQVMLAEDSKKYCSFMFEGKVYEFNVVPFGLKAHDVAIQAQGPAELAQRAWVVNKPPLPSGPRGLIVRTKPRRIGKKRRGKKMPNGKATQTEKPFTSEAAVQVRREELMPLMGPQVYPPSPGDSSDDEFFFVLPEDYLPSRKGIRSAGFKSQLSEEFEDMWREIGEEICGVARRGQ</sequence>
<feature type="region of interest" description="Disordered" evidence="1">
    <location>
        <begin position="320"/>
        <end position="344"/>
    </location>
</feature>
<name>A0ABD2WBT7_9HYME</name>
<dbReference type="Proteomes" id="UP001627154">
    <property type="component" value="Unassembled WGS sequence"/>
</dbReference>
<dbReference type="InterPro" id="IPR051320">
    <property type="entry name" value="Viral_Replic_Matur_Polypro"/>
</dbReference>
<organism evidence="2 3">
    <name type="scientific">Trichogramma kaykai</name>
    <dbReference type="NCBI Taxonomy" id="54128"/>
    <lineage>
        <taxon>Eukaryota</taxon>
        <taxon>Metazoa</taxon>
        <taxon>Ecdysozoa</taxon>
        <taxon>Arthropoda</taxon>
        <taxon>Hexapoda</taxon>
        <taxon>Insecta</taxon>
        <taxon>Pterygota</taxon>
        <taxon>Neoptera</taxon>
        <taxon>Endopterygota</taxon>
        <taxon>Hymenoptera</taxon>
        <taxon>Apocrita</taxon>
        <taxon>Proctotrupomorpha</taxon>
        <taxon>Chalcidoidea</taxon>
        <taxon>Trichogrammatidae</taxon>
        <taxon>Trichogramma</taxon>
    </lineage>
</organism>
<evidence type="ECO:0000313" key="2">
    <source>
        <dbReference type="EMBL" id="KAL3390004.1"/>
    </source>
</evidence>
<keyword evidence="3" id="KW-1185">Reference proteome</keyword>
<dbReference type="Gene3D" id="3.30.70.270">
    <property type="match status" value="1"/>
</dbReference>
<dbReference type="Gene3D" id="3.10.10.10">
    <property type="entry name" value="HIV Type 1 Reverse Transcriptase, subunit A, domain 1"/>
    <property type="match status" value="1"/>
</dbReference>